<feature type="compositionally biased region" description="Basic and acidic residues" evidence="1">
    <location>
        <begin position="47"/>
        <end position="66"/>
    </location>
</feature>
<dbReference type="Proteomes" id="UP001628281">
    <property type="component" value="Unassembled WGS sequence"/>
</dbReference>
<sequence>MFLLRSAIAKCSQANGVSVEEKRGATNGNALDDRRYVVRCSPDKAGGEALETLRRPDQHERERFDMADSNLPHDGAVTQEVRHG</sequence>
<accession>A0ABW8V590</accession>
<evidence type="ECO:0000313" key="3">
    <source>
        <dbReference type="Proteomes" id="UP001628281"/>
    </source>
</evidence>
<reference evidence="2 3" key="1">
    <citation type="submission" date="2024-11" db="EMBL/GenBank/DDBJ databases">
        <title>Draft genome sequences of two bacteria associated to sugarcane roots in Colombia.</title>
        <authorList>
            <person name="Pardo-Diaz S."/>
            <person name="Masmela-Mendoza J."/>
            <person name="Delgadillo-Duran P."/>
            <person name="Bautista E.J."/>
            <person name="Rojas-Tapias D.F."/>
        </authorList>
    </citation>
    <scope>NUCLEOTIDE SEQUENCE [LARGE SCALE GENOMIC DNA]</scope>
    <source>
        <strain evidence="2 3">Ap18</strain>
    </source>
</reference>
<evidence type="ECO:0000313" key="2">
    <source>
        <dbReference type="EMBL" id="MFL7901550.1"/>
    </source>
</evidence>
<proteinExistence type="predicted"/>
<dbReference type="RefSeq" id="WP_407824013.1">
    <property type="nucleotide sequence ID" value="NZ_JBJLSN010000011.1"/>
</dbReference>
<name>A0ABW8V590_9PROT</name>
<keyword evidence="3" id="KW-1185">Reference proteome</keyword>
<organism evidence="2 3">
    <name type="scientific">Azospirillum argentinense</name>
    <dbReference type="NCBI Taxonomy" id="2970906"/>
    <lineage>
        <taxon>Bacteria</taxon>
        <taxon>Pseudomonadati</taxon>
        <taxon>Pseudomonadota</taxon>
        <taxon>Alphaproteobacteria</taxon>
        <taxon>Rhodospirillales</taxon>
        <taxon>Azospirillaceae</taxon>
        <taxon>Azospirillum</taxon>
    </lineage>
</organism>
<evidence type="ECO:0000256" key="1">
    <source>
        <dbReference type="SAM" id="MobiDB-lite"/>
    </source>
</evidence>
<protein>
    <submittedName>
        <fullName evidence="2">Uncharacterized protein</fullName>
    </submittedName>
</protein>
<gene>
    <name evidence="2" type="ORF">ACJ41P_10485</name>
</gene>
<dbReference type="EMBL" id="JBJLSN010000011">
    <property type="protein sequence ID" value="MFL7901550.1"/>
    <property type="molecule type" value="Genomic_DNA"/>
</dbReference>
<feature type="region of interest" description="Disordered" evidence="1">
    <location>
        <begin position="47"/>
        <end position="84"/>
    </location>
</feature>
<comment type="caution">
    <text evidence="2">The sequence shown here is derived from an EMBL/GenBank/DDBJ whole genome shotgun (WGS) entry which is preliminary data.</text>
</comment>